<feature type="compositionally biased region" description="Polar residues" evidence="1">
    <location>
        <begin position="55"/>
        <end position="65"/>
    </location>
</feature>
<evidence type="ECO:0000313" key="3">
    <source>
        <dbReference type="Proteomes" id="UP000234881"/>
    </source>
</evidence>
<evidence type="ECO:0000256" key="1">
    <source>
        <dbReference type="SAM" id="MobiDB-lite"/>
    </source>
</evidence>
<feature type="region of interest" description="Disordered" evidence="1">
    <location>
        <begin position="1"/>
        <end position="75"/>
    </location>
</feature>
<accession>A0A2N5XX89</accession>
<sequence>MPNADGQDNSNQSASQDKTAERDSKALERQNRLSQALRDNLRRRKTQQRARKAESSASVQALSDTKTPDGAGEDA</sequence>
<gene>
    <name evidence="2" type="ORF">C0081_02145</name>
</gene>
<dbReference type="Proteomes" id="UP000234881">
    <property type="component" value="Unassembled WGS sequence"/>
</dbReference>
<feature type="compositionally biased region" description="Polar residues" evidence="1">
    <location>
        <begin position="1"/>
        <end position="17"/>
    </location>
</feature>
<keyword evidence="3" id="KW-1185">Reference proteome</keyword>
<comment type="caution">
    <text evidence="2">The sequence shown here is derived from an EMBL/GenBank/DDBJ whole genome shotgun (WGS) entry which is preliminary data.</text>
</comment>
<name>A0A2N5XX89_9HYPH</name>
<proteinExistence type="predicted"/>
<dbReference type="EMBL" id="PKUQ01000001">
    <property type="protein sequence ID" value="PLW79055.1"/>
    <property type="molecule type" value="Genomic_DNA"/>
</dbReference>
<protein>
    <submittedName>
        <fullName evidence="2">Uncharacterized protein</fullName>
    </submittedName>
</protein>
<organism evidence="2 3">
    <name type="scientific">Cohaesibacter celericrescens</name>
    <dbReference type="NCBI Taxonomy" id="2067669"/>
    <lineage>
        <taxon>Bacteria</taxon>
        <taxon>Pseudomonadati</taxon>
        <taxon>Pseudomonadota</taxon>
        <taxon>Alphaproteobacteria</taxon>
        <taxon>Hyphomicrobiales</taxon>
        <taxon>Cohaesibacteraceae</taxon>
    </lineage>
</organism>
<feature type="compositionally biased region" description="Basic and acidic residues" evidence="1">
    <location>
        <begin position="18"/>
        <end position="31"/>
    </location>
</feature>
<reference evidence="2 3" key="1">
    <citation type="submission" date="2018-01" db="EMBL/GenBank/DDBJ databases">
        <title>The draft genome sequence of Cohaesibacter sp. H1304.</title>
        <authorList>
            <person name="Wang N.-N."/>
            <person name="Du Z.-J."/>
        </authorList>
    </citation>
    <scope>NUCLEOTIDE SEQUENCE [LARGE SCALE GENOMIC DNA]</scope>
    <source>
        <strain evidence="2 3">H1304</strain>
    </source>
</reference>
<evidence type="ECO:0000313" key="2">
    <source>
        <dbReference type="EMBL" id="PLW79055.1"/>
    </source>
</evidence>
<feature type="compositionally biased region" description="Basic residues" evidence="1">
    <location>
        <begin position="41"/>
        <end position="50"/>
    </location>
</feature>
<dbReference type="AlphaFoldDB" id="A0A2N5XX89"/>
<dbReference type="RefSeq" id="WP_101532137.1">
    <property type="nucleotide sequence ID" value="NZ_JBFHIU010000114.1"/>
</dbReference>